<organism evidence="2 3">
    <name type="scientific">Mycobacterium gallinarum</name>
    <dbReference type="NCBI Taxonomy" id="39689"/>
    <lineage>
        <taxon>Bacteria</taxon>
        <taxon>Bacillati</taxon>
        <taxon>Actinomycetota</taxon>
        <taxon>Actinomycetes</taxon>
        <taxon>Mycobacteriales</taxon>
        <taxon>Mycobacteriaceae</taxon>
        <taxon>Mycobacterium</taxon>
    </lineage>
</organism>
<evidence type="ECO:0000313" key="3">
    <source>
        <dbReference type="Proteomes" id="UP000465785"/>
    </source>
</evidence>
<dbReference type="Proteomes" id="UP000465785">
    <property type="component" value="Chromosome"/>
</dbReference>
<dbReference type="EMBL" id="AP022601">
    <property type="protein sequence ID" value="BBY93938.1"/>
    <property type="molecule type" value="Genomic_DNA"/>
</dbReference>
<protein>
    <submittedName>
        <fullName evidence="2">Uncharacterized protein</fullName>
    </submittedName>
</protein>
<dbReference type="RefSeq" id="WP_174262101.1">
    <property type="nucleotide sequence ID" value="NZ_AP022601.1"/>
</dbReference>
<dbReference type="AlphaFoldDB" id="A0A9W4FGM9"/>
<name>A0A9W4FGM9_9MYCO</name>
<accession>A0A9W4FGM9</accession>
<sequence>MTKPDKPDTTETDAGPSGADDDVESDPAKGDEDAADWSDEGGATPSGPADTGDHTQ</sequence>
<reference evidence="2 3" key="1">
    <citation type="journal article" date="2019" name="Emerg. Microbes Infect.">
        <title>Comprehensive subspecies identification of 175 nontuberculous mycobacteria species based on 7547 genomic profiles.</title>
        <authorList>
            <person name="Matsumoto Y."/>
            <person name="Kinjo T."/>
            <person name="Motooka D."/>
            <person name="Nabeya D."/>
            <person name="Jung N."/>
            <person name="Uechi K."/>
            <person name="Horii T."/>
            <person name="Iida T."/>
            <person name="Fujita J."/>
            <person name="Nakamura S."/>
        </authorList>
    </citation>
    <scope>NUCLEOTIDE SEQUENCE [LARGE SCALE GENOMIC DNA]</scope>
    <source>
        <strain evidence="2 3">JCM 6399</strain>
    </source>
</reference>
<keyword evidence="3" id="KW-1185">Reference proteome</keyword>
<feature type="region of interest" description="Disordered" evidence="1">
    <location>
        <begin position="1"/>
        <end position="56"/>
    </location>
</feature>
<proteinExistence type="predicted"/>
<evidence type="ECO:0000256" key="1">
    <source>
        <dbReference type="SAM" id="MobiDB-lite"/>
    </source>
</evidence>
<evidence type="ECO:0000313" key="2">
    <source>
        <dbReference type="EMBL" id="BBY93938.1"/>
    </source>
</evidence>
<dbReference type="KEGG" id="mgau:MGALJ_36070"/>
<gene>
    <name evidence="2" type="ORF">MGALJ_36070</name>
</gene>